<evidence type="ECO:0000313" key="3">
    <source>
        <dbReference type="EMBL" id="GFY76193.1"/>
    </source>
</evidence>
<feature type="region of interest" description="Disordered" evidence="1">
    <location>
        <begin position="47"/>
        <end position="115"/>
    </location>
</feature>
<evidence type="ECO:0000256" key="1">
    <source>
        <dbReference type="SAM" id="MobiDB-lite"/>
    </source>
</evidence>
<dbReference type="AlphaFoldDB" id="A0A8X6YPP8"/>
<dbReference type="EMBL" id="BMAV01012116">
    <property type="protein sequence ID" value="GFY58483.1"/>
    <property type="molecule type" value="Genomic_DNA"/>
</dbReference>
<comment type="caution">
    <text evidence="3">The sequence shown here is derived from an EMBL/GenBank/DDBJ whole genome shotgun (WGS) entry which is preliminary data.</text>
</comment>
<protein>
    <submittedName>
        <fullName evidence="3">Uncharacterized protein</fullName>
    </submittedName>
</protein>
<accession>A0A8X6YPP8</accession>
<evidence type="ECO:0000313" key="2">
    <source>
        <dbReference type="EMBL" id="GFY58483.1"/>
    </source>
</evidence>
<name>A0A8X6YPP8_9ARAC</name>
<proteinExistence type="predicted"/>
<keyword evidence="4" id="KW-1185">Reference proteome</keyword>
<feature type="compositionally biased region" description="Polar residues" evidence="1">
    <location>
        <begin position="86"/>
        <end position="96"/>
    </location>
</feature>
<organism evidence="3 4">
    <name type="scientific">Trichonephila inaurata madagascariensis</name>
    <dbReference type="NCBI Taxonomy" id="2747483"/>
    <lineage>
        <taxon>Eukaryota</taxon>
        <taxon>Metazoa</taxon>
        <taxon>Ecdysozoa</taxon>
        <taxon>Arthropoda</taxon>
        <taxon>Chelicerata</taxon>
        <taxon>Arachnida</taxon>
        <taxon>Araneae</taxon>
        <taxon>Araneomorphae</taxon>
        <taxon>Entelegynae</taxon>
        <taxon>Araneoidea</taxon>
        <taxon>Nephilidae</taxon>
        <taxon>Trichonephila</taxon>
        <taxon>Trichonephila inaurata</taxon>
    </lineage>
</organism>
<sequence length="115" mass="12830">MPLLPLRSSSFQQNHCQAPSITNLKAPPEASIFPFYRPIITDSCFLNNQEITPPDTRRPTDIQSAAAPSFIIPDSFRTSARKKHTMPNSDVTAHLTNQEETHTDSYSTDSLLLSD</sequence>
<dbReference type="EMBL" id="BMAV01021807">
    <property type="protein sequence ID" value="GFY76193.1"/>
    <property type="molecule type" value="Genomic_DNA"/>
</dbReference>
<evidence type="ECO:0000313" key="4">
    <source>
        <dbReference type="Proteomes" id="UP000886998"/>
    </source>
</evidence>
<gene>
    <name evidence="3" type="ORF">TNIN_173921</name>
    <name evidence="2" type="ORF">TNIN_318981</name>
</gene>
<reference evidence="3" key="1">
    <citation type="submission" date="2020-08" db="EMBL/GenBank/DDBJ databases">
        <title>Multicomponent nature underlies the extraordinary mechanical properties of spider dragline silk.</title>
        <authorList>
            <person name="Kono N."/>
            <person name="Nakamura H."/>
            <person name="Mori M."/>
            <person name="Yoshida Y."/>
            <person name="Ohtoshi R."/>
            <person name="Malay A.D."/>
            <person name="Moran D.A.P."/>
            <person name="Tomita M."/>
            <person name="Numata K."/>
            <person name="Arakawa K."/>
        </authorList>
    </citation>
    <scope>NUCLEOTIDE SEQUENCE</scope>
</reference>
<feature type="compositionally biased region" description="Low complexity" evidence="1">
    <location>
        <begin position="104"/>
        <end position="115"/>
    </location>
</feature>
<dbReference type="Proteomes" id="UP000886998">
    <property type="component" value="Unassembled WGS sequence"/>
</dbReference>